<feature type="compositionally biased region" description="Basic residues" evidence="1">
    <location>
        <begin position="430"/>
        <end position="443"/>
    </location>
</feature>
<dbReference type="Proteomes" id="UP000727654">
    <property type="component" value="Unassembled WGS sequence"/>
</dbReference>
<dbReference type="RefSeq" id="WP_224079147.1">
    <property type="nucleotide sequence ID" value="NZ_CAJZAI010000003.1"/>
</dbReference>
<feature type="region of interest" description="Disordered" evidence="1">
    <location>
        <begin position="420"/>
        <end position="443"/>
    </location>
</feature>
<feature type="compositionally biased region" description="Low complexity" evidence="1">
    <location>
        <begin position="167"/>
        <end position="179"/>
    </location>
</feature>
<evidence type="ECO:0000256" key="1">
    <source>
        <dbReference type="SAM" id="MobiDB-lite"/>
    </source>
</evidence>
<comment type="caution">
    <text evidence="3">The sequence shown here is derived from an EMBL/GenBank/DDBJ whole genome shotgun (WGS) entry which is preliminary data.</text>
</comment>
<protein>
    <recommendedName>
        <fullName evidence="2">eCIS core domain-containing protein</fullName>
    </recommendedName>
</protein>
<evidence type="ECO:0000259" key="2">
    <source>
        <dbReference type="Pfam" id="PF13699"/>
    </source>
</evidence>
<dbReference type="Pfam" id="PF13699">
    <property type="entry name" value="eCIS_core"/>
    <property type="match status" value="1"/>
</dbReference>
<evidence type="ECO:0000313" key="3">
    <source>
        <dbReference type="EMBL" id="CAG9170141.1"/>
    </source>
</evidence>
<gene>
    <name evidence="3" type="ORF">LMG23992_01480</name>
</gene>
<dbReference type="InterPro" id="IPR025295">
    <property type="entry name" value="eCIS_core_dom"/>
</dbReference>
<accession>A0ABM8WRR3</accession>
<feature type="region of interest" description="Disordered" evidence="1">
    <location>
        <begin position="1"/>
        <end position="47"/>
    </location>
</feature>
<organism evidence="3 4">
    <name type="scientific">Cupriavidus laharis</name>
    <dbReference type="NCBI Taxonomy" id="151654"/>
    <lineage>
        <taxon>Bacteria</taxon>
        <taxon>Pseudomonadati</taxon>
        <taxon>Pseudomonadota</taxon>
        <taxon>Betaproteobacteria</taxon>
        <taxon>Burkholderiales</taxon>
        <taxon>Burkholderiaceae</taxon>
        <taxon>Cupriavidus</taxon>
    </lineage>
</organism>
<proteinExistence type="predicted"/>
<feature type="domain" description="eCIS core" evidence="2">
    <location>
        <begin position="39"/>
        <end position="115"/>
    </location>
</feature>
<keyword evidence="4" id="KW-1185">Reference proteome</keyword>
<dbReference type="EMBL" id="CAJZAI010000003">
    <property type="protein sequence ID" value="CAG9170141.1"/>
    <property type="molecule type" value="Genomic_DNA"/>
</dbReference>
<name>A0ABM8WRR3_9BURK</name>
<reference evidence="3 4" key="1">
    <citation type="submission" date="2021-08" db="EMBL/GenBank/DDBJ databases">
        <authorList>
            <person name="Peeters C."/>
        </authorList>
    </citation>
    <scope>NUCLEOTIDE SEQUENCE [LARGE SCALE GENOMIC DNA]</scope>
    <source>
        <strain evidence="3 4">LMG 23992</strain>
    </source>
</reference>
<feature type="region of interest" description="Disordered" evidence="1">
    <location>
        <begin position="147"/>
        <end position="179"/>
    </location>
</feature>
<sequence length="443" mass="48010">MNQRDQKPPASSPVPAPRQQAERGEDAANQLAGRSGSELPAPVREPLESQFDADFSHVRVHDDRPAAEAANAMGARAFTIGRHIAFNAGEYKPASATGRRLLAHELTHVVQQGGAGAGRAALVRDAAQERAADAAAERASHGLAVQAEAVSASRGPRIQADDKKPEAPQQPAAQAQQAASTTVTIVLRAPDDAYTQDVTDYVRHTLNEQVIEVDNLEEAAGKIAEYAKQNQVKVSNVRIIGHGSTTGGIKMTPKGETGRRFVSAQELEQMAADDKVRSKAKDAMAEGSTVEFWGCYIGGTETSTKSVGQIFNSDVKAIDSTLRTTSDSFLRQADHGETGQKIKGQPGEWIEAISTQEIDFRVKEGNKTLGETFNRWLVTRSKQLEADGDLPPQADDNARIATMRDLFDRSGGKIKRLQIRSGGKNVTRSDKKKWLKQWKTTKK</sequence>
<evidence type="ECO:0000313" key="4">
    <source>
        <dbReference type="Proteomes" id="UP000727654"/>
    </source>
</evidence>